<dbReference type="PANTHER" id="PTHR11712">
    <property type="entry name" value="POLYKETIDE SYNTHASE-RELATED"/>
    <property type="match status" value="1"/>
</dbReference>
<keyword evidence="4" id="KW-1185">Reference proteome</keyword>
<dbReference type="Gene3D" id="3.40.47.10">
    <property type="match status" value="1"/>
</dbReference>
<evidence type="ECO:0000256" key="1">
    <source>
        <dbReference type="ARBA" id="ARBA00022679"/>
    </source>
</evidence>
<dbReference type="RefSeq" id="WP_203934693.1">
    <property type="nucleotide sequence ID" value="NZ_BOPH01000145.1"/>
</dbReference>
<dbReference type="GO" id="GO:0006633">
    <property type="term" value="P:fatty acid biosynthetic process"/>
    <property type="evidence" value="ECO:0007669"/>
    <property type="project" value="TreeGrafter"/>
</dbReference>
<dbReference type="InterPro" id="IPR000794">
    <property type="entry name" value="Beta-ketoacyl_synthase"/>
</dbReference>
<dbReference type="SUPFAM" id="SSF53901">
    <property type="entry name" value="Thiolase-like"/>
    <property type="match status" value="1"/>
</dbReference>
<comment type="caution">
    <text evidence="3">The sequence shown here is derived from an EMBL/GenBank/DDBJ whole genome shotgun (WGS) entry which is preliminary data.</text>
</comment>
<keyword evidence="1" id="KW-0808">Transferase</keyword>
<evidence type="ECO:0000313" key="3">
    <source>
        <dbReference type="EMBL" id="GIJ74914.1"/>
    </source>
</evidence>
<dbReference type="EMBL" id="BOPH01000145">
    <property type="protein sequence ID" value="GIJ74914.1"/>
    <property type="molecule type" value="Genomic_DNA"/>
</dbReference>
<dbReference type="AlphaFoldDB" id="A0A8J4A379"/>
<dbReference type="GO" id="GO:0005829">
    <property type="term" value="C:cytosol"/>
    <property type="evidence" value="ECO:0007669"/>
    <property type="project" value="TreeGrafter"/>
</dbReference>
<reference evidence="3" key="1">
    <citation type="submission" date="2021-01" db="EMBL/GenBank/DDBJ databases">
        <title>Whole genome shotgun sequence of Virgisporangium ochraceum NBRC 16418.</title>
        <authorList>
            <person name="Komaki H."/>
            <person name="Tamura T."/>
        </authorList>
    </citation>
    <scope>NUCLEOTIDE SEQUENCE</scope>
    <source>
        <strain evidence="3">NBRC 16418</strain>
    </source>
</reference>
<dbReference type="InterPro" id="IPR016039">
    <property type="entry name" value="Thiolase-like"/>
</dbReference>
<proteinExistence type="predicted"/>
<dbReference type="Proteomes" id="UP000635606">
    <property type="component" value="Unassembled WGS sequence"/>
</dbReference>
<dbReference type="Pfam" id="PF00109">
    <property type="entry name" value="ketoacyl-synt"/>
    <property type="match status" value="1"/>
</dbReference>
<dbReference type="GO" id="GO:0004315">
    <property type="term" value="F:3-oxoacyl-[acyl-carrier-protein] synthase activity"/>
    <property type="evidence" value="ECO:0007669"/>
    <property type="project" value="TreeGrafter"/>
</dbReference>
<evidence type="ECO:0000259" key="2">
    <source>
        <dbReference type="Pfam" id="PF00109"/>
    </source>
</evidence>
<organism evidence="3 4">
    <name type="scientific">Virgisporangium ochraceum</name>
    <dbReference type="NCBI Taxonomy" id="65505"/>
    <lineage>
        <taxon>Bacteria</taxon>
        <taxon>Bacillati</taxon>
        <taxon>Actinomycetota</taxon>
        <taxon>Actinomycetes</taxon>
        <taxon>Micromonosporales</taxon>
        <taxon>Micromonosporaceae</taxon>
        <taxon>Virgisporangium</taxon>
    </lineage>
</organism>
<accession>A0A8J4A379</accession>
<gene>
    <name evidence="3" type="ORF">Voc01_098310</name>
</gene>
<name>A0A8J4A379_9ACTN</name>
<dbReference type="PANTHER" id="PTHR11712:SF336">
    <property type="entry name" value="3-OXOACYL-[ACYL-CARRIER-PROTEIN] SYNTHASE, MITOCHONDRIAL"/>
    <property type="match status" value="1"/>
</dbReference>
<dbReference type="InterPro" id="IPR014030">
    <property type="entry name" value="Ketoacyl_synth_N"/>
</dbReference>
<protein>
    <recommendedName>
        <fullName evidence="2">Beta-ketoacyl synthase-like N-terminal domain-containing protein</fullName>
    </recommendedName>
</protein>
<sequence length="321" mass="32624">MSPVVTGVGLALPGADSLDALVTGPPDDAPPVDPAAIMGRKGLRYRDRATQLGYCAAKAALTDAGLLVDELLVPAGDVAVIVSSNLGNLATVCKVVSTIVEEDGTKGLSPMDTPNASSNVPASAIALRFGLRGPNMMLCSGPTSGVDALRWATVLLTGRRARHVLVVGVEPDDETTRRMLGAPRVLDGAAAVVVEPAAVAAERGAPQRLRLGGFARGGSVRDCVDRLASEPTAPGVPAAFYVPETDRSLPADLFPGVRRRDLAERWGPASGALGVLQCVTAVADLSDAADGAPVYAVAGGDEDDASAGMVLHAPGGPAWNT</sequence>
<feature type="domain" description="Beta-ketoacyl synthase-like N-terminal" evidence="2">
    <location>
        <begin position="44"/>
        <end position="170"/>
    </location>
</feature>
<evidence type="ECO:0000313" key="4">
    <source>
        <dbReference type="Proteomes" id="UP000635606"/>
    </source>
</evidence>